<evidence type="ECO:0000313" key="1">
    <source>
        <dbReference type="EMBL" id="MBB3839119.1"/>
    </source>
</evidence>
<proteinExistence type="predicted"/>
<reference evidence="1 2" key="1">
    <citation type="submission" date="2020-08" db="EMBL/GenBank/DDBJ databases">
        <title>Genomic Encyclopedia of Type Strains, Phase IV (KMG-IV): sequencing the most valuable type-strain genomes for metagenomic binning, comparative biology and taxonomic classification.</title>
        <authorList>
            <person name="Goeker M."/>
        </authorList>
    </citation>
    <scope>NUCLEOTIDE SEQUENCE [LARGE SCALE GENOMIC DNA]</scope>
    <source>
        <strain evidence="1 2">DSM 17976</strain>
    </source>
</reference>
<dbReference type="AlphaFoldDB" id="A0A7W5ZP35"/>
<name>A0A7W5ZP35_9BACT</name>
<evidence type="ECO:0000313" key="2">
    <source>
        <dbReference type="Proteomes" id="UP000541352"/>
    </source>
</evidence>
<dbReference type="RefSeq" id="WP_183975128.1">
    <property type="nucleotide sequence ID" value="NZ_JACIBY010000006.1"/>
</dbReference>
<dbReference type="EMBL" id="JACIBY010000006">
    <property type="protein sequence ID" value="MBB3839119.1"/>
    <property type="molecule type" value="Genomic_DNA"/>
</dbReference>
<comment type="caution">
    <text evidence="1">The sequence shown here is derived from an EMBL/GenBank/DDBJ whole genome shotgun (WGS) entry which is preliminary data.</text>
</comment>
<accession>A0A7W5ZP35</accession>
<organism evidence="1 2">
    <name type="scientific">Runella defluvii</name>
    <dbReference type="NCBI Taxonomy" id="370973"/>
    <lineage>
        <taxon>Bacteria</taxon>
        <taxon>Pseudomonadati</taxon>
        <taxon>Bacteroidota</taxon>
        <taxon>Cytophagia</taxon>
        <taxon>Cytophagales</taxon>
        <taxon>Spirosomataceae</taxon>
        <taxon>Runella</taxon>
    </lineage>
</organism>
<dbReference type="Proteomes" id="UP000541352">
    <property type="component" value="Unassembled WGS sequence"/>
</dbReference>
<gene>
    <name evidence="1" type="ORF">FHS57_003125</name>
</gene>
<keyword evidence="2" id="KW-1185">Reference proteome</keyword>
<sequence>MISNQQNIPTNTHEEWQKSIPAQVFLNHFRSIDYYIRHTTPLEEVRQLSTLQRFNPKREGARVGAAKKWLLHAWSAEYTLRTAANHADENYQKHSLHWTFPQAYYSVLYGAKAFLAIQGIDVPIEAVVGQIINGYVAKGWYPESIGFYVDGPLGHYTYHQLPQTTEPALLQPLETPKQAEAHIAQFLKTTRDLRLRAYRRRLQANPEKALRSKTGKIITKFGATHWEEIAKHTGPTTYFDLMSRLKISGTQREIERFVEADIDVPKFHQSLLNIVKYLNFIHECYVAKVMGLKAYQQWIEELPSYLRQSFLQQRYENGIIPIVSAVTKF</sequence>
<protein>
    <submittedName>
        <fullName evidence="1">Uncharacterized protein</fullName>
    </submittedName>
</protein>